<gene>
    <name evidence="2" type="primary">Ccdc88c_1</name>
    <name evidence="2" type="ORF">CM83_45175</name>
    <name evidence="3" type="ORF">g.95215</name>
</gene>
<feature type="transmembrane region" description="Helical" evidence="1">
    <location>
        <begin position="41"/>
        <end position="59"/>
    </location>
</feature>
<evidence type="ECO:0000313" key="3">
    <source>
        <dbReference type="EMBL" id="JAQ11240.1"/>
    </source>
</evidence>
<dbReference type="EMBL" id="GDHC01007389">
    <property type="protein sequence ID" value="JAQ11240.1"/>
    <property type="molecule type" value="Transcribed_RNA"/>
</dbReference>
<dbReference type="AlphaFoldDB" id="A0A0A9X1P3"/>
<accession>A0A0A9X1P3</accession>
<evidence type="ECO:0000313" key="2">
    <source>
        <dbReference type="EMBL" id="JAG12698.1"/>
    </source>
</evidence>
<evidence type="ECO:0000256" key="1">
    <source>
        <dbReference type="SAM" id="Phobius"/>
    </source>
</evidence>
<feature type="transmembrane region" description="Helical" evidence="1">
    <location>
        <begin position="66"/>
        <end position="85"/>
    </location>
</feature>
<keyword evidence="1" id="KW-0472">Membrane</keyword>
<dbReference type="EMBL" id="GBHO01030906">
    <property type="protein sequence ID" value="JAG12698.1"/>
    <property type="molecule type" value="Transcribed_RNA"/>
</dbReference>
<reference evidence="2" key="2">
    <citation type="submission" date="2014-07" db="EMBL/GenBank/DDBJ databases">
        <authorList>
            <person name="Hull J."/>
        </authorList>
    </citation>
    <scope>NUCLEOTIDE SEQUENCE</scope>
</reference>
<feature type="transmembrane region" description="Helical" evidence="1">
    <location>
        <begin position="117"/>
        <end position="135"/>
    </location>
</feature>
<organism evidence="2">
    <name type="scientific">Lygus hesperus</name>
    <name type="common">Western plant bug</name>
    <dbReference type="NCBI Taxonomy" id="30085"/>
    <lineage>
        <taxon>Eukaryota</taxon>
        <taxon>Metazoa</taxon>
        <taxon>Ecdysozoa</taxon>
        <taxon>Arthropoda</taxon>
        <taxon>Hexapoda</taxon>
        <taxon>Insecta</taxon>
        <taxon>Pterygota</taxon>
        <taxon>Neoptera</taxon>
        <taxon>Paraneoptera</taxon>
        <taxon>Hemiptera</taxon>
        <taxon>Heteroptera</taxon>
        <taxon>Panheteroptera</taxon>
        <taxon>Cimicomorpha</taxon>
        <taxon>Miridae</taxon>
        <taxon>Mirini</taxon>
        <taxon>Lygus</taxon>
    </lineage>
</organism>
<reference evidence="3" key="3">
    <citation type="journal article" date="2016" name="Gigascience">
        <title>De novo construction of an expanded transcriptome assembly for the western tarnished plant bug, Lygus hesperus.</title>
        <authorList>
            <person name="Tassone E.E."/>
            <person name="Geib S.M."/>
            <person name="Hall B."/>
            <person name="Fabrick J.A."/>
            <person name="Brent C.S."/>
            <person name="Hull J.J."/>
        </authorList>
    </citation>
    <scope>NUCLEOTIDE SEQUENCE</scope>
</reference>
<reference evidence="2" key="1">
    <citation type="journal article" date="2014" name="PLoS ONE">
        <title>Transcriptome-Based Identification of ABC Transporters in the Western Tarnished Plant Bug Lygus hesperus.</title>
        <authorList>
            <person name="Hull J.J."/>
            <person name="Chaney K."/>
            <person name="Geib S.M."/>
            <person name="Fabrick J.A."/>
            <person name="Brent C.S."/>
            <person name="Walsh D."/>
            <person name="Lavine L.C."/>
        </authorList>
    </citation>
    <scope>NUCLEOTIDE SEQUENCE</scope>
</reference>
<sequence>MTLINRVVYIIGYKYLDRRMHTSVWGTLISSNCDTPHLCDGLLLFMAIRFSNIFFLFVVSVSVHHIYVRLTVCVVAVILVVLLRFNMKHLKSSLLKCGSKLLLKAITHSYLTHHTTTLRSMTIVLIVVMSMLIVARNKILT</sequence>
<keyword evidence="1" id="KW-1133">Transmembrane helix</keyword>
<protein>
    <submittedName>
        <fullName evidence="2">Protein Daple</fullName>
    </submittedName>
</protein>
<name>A0A0A9X1P3_LYGHE</name>
<keyword evidence="1" id="KW-0812">Transmembrane</keyword>
<proteinExistence type="predicted"/>